<reference evidence="1" key="1">
    <citation type="submission" date="2021-02" db="EMBL/GenBank/DDBJ databases">
        <authorList>
            <person name="Steward A R."/>
        </authorList>
    </citation>
    <scope>NUCLEOTIDE SEQUENCE</scope>
</reference>
<sequence>MIDQIVQAHNTDIKEIWDIKTLLLQLPRLRAVIDLTNTNRYYDPQELKSAGVLHKKILMPGRIIPPEDKVTDVVLAPFVGHVINLSGCVGGGLRDRTIVQHTLDSIEPGHIGFKTSAHIRNLNGICCRSGVSTDVSTVTRTNISLLML</sequence>
<organism evidence="1 2">
    <name type="scientific">Pieris macdunnoughi</name>
    <dbReference type="NCBI Taxonomy" id="345717"/>
    <lineage>
        <taxon>Eukaryota</taxon>
        <taxon>Metazoa</taxon>
        <taxon>Ecdysozoa</taxon>
        <taxon>Arthropoda</taxon>
        <taxon>Hexapoda</taxon>
        <taxon>Insecta</taxon>
        <taxon>Pterygota</taxon>
        <taxon>Neoptera</taxon>
        <taxon>Endopterygota</taxon>
        <taxon>Lepidoptera</taxon>
        <taxon>Glossata</taxon>
        <taxon>Ditrysia</taxon>
        <taxon>Papilionoidea</taxon>
        <taxon>Pieridae</taxon>
        <taxon>Pierinae</taxon>
        <taxon>Pieris</taxon>
    </lineage>
</organism>
<dbReference type="EMBL" id="CAJOBZ010000073">
    <property type="protein sequence ID" value="CAF4951131.1"/>
    <property type="molecule type" value="Genomic_DNA"/>
</dbReference>
<dbReference type="AlphaFoldDB" id="A0A821Y1X5"/>
<keyword evidence="2" id="KW-1185">Reference proteome</keyword>
<dbReference type="InterPro" id="IPR029021">
    <property type="entry name" value="Prot-tyrosine_phosphatase-like"/>
</dbReference>
<evidence type="ECO:0000313" key="1">
    <source>
        <dbReference type="EMBL" id="CAF4951131.1"/>
    </source>
</evidence>
<dbReference type="Proteomes" id="UP000663880">
    <property type="component" value="Unassembled WGS sequence"/>
</dbReference>
<gene>
    <name evidence="1" type="ORF">PMACD_LOCUS15696</name>
</gene>
<comment type="caution">
    <text evidence="1">The sequence shown here is derived from an EMBL/GenBank/DDBJ whole genome shotgun (WGS) entry which is preliminary data.</text>
</comment>
<dbReference type="Gene3D" id="3.90.190.10">
    <property type="entry name" value="Protein tyrosine phosphatase superfamily"/>
    <property type="match status" value="1"/>
</dbReference>
<protein>
    <submittedName>
        <fullName evidence="1">Uncharacterized protein</fullName>
    </submittedName>
</protein>
<dbReference type="SUPFAM" id="SSF52799">
    <property type="entry name" value="(Phosphotyrosine protein) phosphatases II"/>
    <property type="match status" value="1"/>
</dbReference>
<accession>A0A821Y1X5</accession>
<dbReference type="OrthoDB" id="428974at2759"/>
<proteinExistence type="predicted"/>
<name>A0A821Y1X5_9NEOP</name>
<evidence type="ECO:0000313" key="2">
    <source>
        <dbReference type="Proteomes" id="UP000663880"/>
    </source>
</evidence>